<dbReference type="PANTHER" id="PTHR45942">
    <property type="entry name" value="PROTEIN PHOSPATASE 3 REGULATORY SUBUNIT B ALPHA ISOFORM TYPE 1"/>
    <property type="match status" value="1"/>
</dbReference>
<evidence type="ECO:0000313" key="6">
    <source>
        <dbReference type="Proteomes" id="UP000694383"/>
    </source>
</evidence>
<dbReference type="PROSITE" id="PS50222">
    <property type="entry name" value="EF_HAND_2"/>
    <property type="match status" value="3"/>
</dbReference>
<keyword evidence="6" id="KW-1185">Reference proteome</keyword>
<evidence type="ECO:0000259" key="4">
    <source>
        <dbReference type="PROSITE" id="PS50222"/>
    </source>
</evidence>
<proteinExistence type="predicted"/>
<keyword evidence="3" id="KW-0106">Calcium</keyword>
<dbReference type="SMART" id="SM00054">
    <property type="entry name" value="EFh"/>
    <property type="match status" value="4"/>
</dbReference>
<feature type="domain" description="EF-hand" evidence="4">
    <location>
        <begin position="44"/>
        <end position="79"/>
    </location>
</feature>
<accession>A0A8C7X0P8</accession>
<dbReference type="PRINTS" id="PR00450">
    <property type="entry name" value="RECOVERIN"/>
</dbReference>
<name>A0A8C7X0P8_9TELE</name>
<dbReference type="Proteomes" id="UP000694383">
    <property type="component" value="Unplaced"/>
</dbReference>
<evidence type="ECO:0000256" key="1">
    <source>
        <dbReference type="ARBA" id="ARBA00022723"/>
    </source>
</evidence>
<organism evidence="5 6">
    <name type="scientific">Oryzias sinensis</name>
    <name type="common">Chinese medaka</name>
    <dbReference type="NCBI Taxonomy" id="183150"/>
    <lineage>
        <taxon>Eukaryota</taxon>
        <taxon>Metazoa</taxon>
        <taxon>Chordata</taxon>
        <taxon>Craniata</taxon>
        <taxon>Vertebrata</taxon>
        <taxon>Euteleostomi</taxon>
        <taxon>Actinopterygii</taxon>
        <taxon>Neopterygii</taxon>
        <taxon>Teleostei</taxon>
        <taxon>Neoteleostei</taxon>
        <taxon>Acanthomorphata</taxon>
        <taxon>Ovalentaria</taxon>
        <taxon>Atherinomorphae</taxon>
        <taxon>Beloniformes</taxon>
        <taxon>Adrianichthyidae</taxon>
        <taxon>Oryziinae</taxon>
        <taxon>Oryzias</taxon>
    </lineage>
</organism>
<evidence type="ECO:0000256" key="2">
    <source>
        <dbReference type="ARBA" id="ARBA00022737"/>
    </source>
</evidence>
<feature type="domain" description="EF-hand" evidence="4">
    <location>
        <begin position="122"/>
        <end position="157"/>
    </location>
</feature>
<dbReference type="SUPFAM" id="SSF47473">
    <property type="entry name" value="EF-hand"/>
    <property type="match status" value="1"/>
</dbReference>
<protein>
    <recommendedName>
        <fullName evidence="4">EF-hand domain-containing protein</fullName>
    </recommendedName>
</protein>
<dbReference type="GeneTree" id="ENSGT00940000156530"/>
<dbReference type="Gene3D" id="1.10.238.10">
    <property type="entry name" value="EF-hand"/>
    <property type="match status" value="1"/>
</dbReference>
<feature type="domain" description="EF-hand" evidence="4">
    <location>
        <begin position="81"/>
        <end position="116"/>
    </location>
</feature>
<dbReference type="Pfam" id="PF13499">
    <property type="entry name" value="EF-hand_7"/>
    <property type="match status" value="2"/>
</dbReference>
<dbReference type="PROSITE" id="PS00018">
    <property type="entry name" value="EF_HAND_1"/>
    <property type="match status" value="3"/>
</dbReference>
<dbReference type="InterPro" id="IPR018247">
    <property type="entry name" value="EF_Hand_1_Ca_BS"/>
</dbReference>
<evidence type="ECO:0000313" key="5">
    <source>
        <dbReference type="Ensembl" id="ENSOSIP00000005916.1"/>
    </source>
</evidence>
<dbReference type="FunFam" id="1.10.238.10:FF:000001">
    <property type="entry name" value="Calmodulin 1"/>
    <property type="match status" value="1"/>
</dbReference>
<dbReference type="CDD" id="cd00051">
    <property type="entry name" value="EFh"/>
    <property type="match status" value="2"/>
</dbReference>
<sequence>MASTRQSPGQAGEIRRLKKRFKKLDLDGSGSLSVGEFMSLPELQQNPLLPRVIDIFDTDGDGEIDFREFMEGIAQFSAGGSREQKLQFAFRIYDVDKDGFISNGELFQVLKTMAGSNLKDWELQQVVDKTIVGADQDGDGRICFQEFRQVRRTGSDCVCSQELLGVQTPESVCFERL</sequence>
<dbReference type="InterPro" id="IPR011992">
    <property type="entry name" value="EF-hand-dom_pair"/>
</dbReference>
<reference evidence="5" key="2">
    <citation type="submission" date="2025-09" db="UniProtKB">
        <authorList>
            <consortium name="Ensembl"/>
        </authorList>
    </citation>
    <scope>IDENTIFICATION</scope>
</reference>
<reference evidence="5" key="1">
    <citation type="submission" date="2025-08" db="UniProtKB">
        <authorList>
            <consortium name="Ensembl"/>
        </authorList>
    </citation>
    <scope>IDENTIFICATION</scope>
</reference>
<dbReference type="AlphaFoldDB" id="A0A8C7X0P8"/>
<keyword evidence="1" id="KW-0479">Metal-binding</keyword>
<evidence type="ECO:0000256" key="3">
    <source>
        <dbReference type="ARBA" id="ARBA00022837"/>
    </source>
</evidence>
<dbReference type="InterPro" id="IPR002048">
    <property type="entry name" value="EF_hand_dom"/>
</dbReference>
<dbReference type="Ensembl" id="ENSOSIT00000006342.1">
    <property type="protein sequence ID" value="ENSOSIP00000005916.1"/>
    <property type="gene ID" value="ENSOSIG00000004055.1"/>
</dbReference>
<keyword evidence="2" id="KW-0677">Repeat</keyword>
<dbReference type="GO" id="GO:0005509">
    <property type="term" value="F:calcium ion binding"/>
    <property type="evidence" value="ECO:0007669"/>
    <property type="project" value="InterPro"/>
</dbReference>